<dbReference type="AlphaFoldDB" id="A0A058ZDX8"/>
<feature type="transmembrane region" description="Helical" evidence="1">
    <location>
        <begin position="39"/>
        <end position="57"/>
    </location>
</feature>
<keyword evidence="1" id="KW-0472">Membrane</keyword>
<dbReference type="EMBL" id="KB932202">
    <property type="protein sequence ID" value="KCV71667.1"/>
    <property type="molecule type" value="Genomic_DNA"/>
</dbReference>
<organism evidence="2">
    <name type="scientific">Fonticula alba</name>
    <name type="common">Slime mold</name>
    <dbReference type="NCBI Taxonomy" id="691883"/>
    <lineage>
        <taxon>Eukaryota</taxon>
        <taxon>Rotosphaerida</taxon>
        <taxon>Fonticulaceae</taxon>
        <taxon>Fonticula</taxon>
    </lineage>
</organism>
<keyword evidence="3" id="KW-1185">Reference proteome</keyword>
<dbReference type="GeneID" id="20525808"/>
<accession>A0A058ZDX8</accession>
<proteinExistence type="predicted"/>
<protein>
    <submittedName>
        <fullName evidence="2">Uncharacterized protein</fullName>
    </submittedName>
</protein>
<feature type="transmembrane region" description="Helical" evidence="1">
    <location>
        <begin position="12"/>
        <end position="33"/>
    </location>
</feature>
<keyword evidence="1" id="KW-0812">Transmembrane</keyword>
<evidence type="ECO:0000313" key="3">
    <source>
        <dbReference type="Proteomes" id="UP000030693"/>
    </source>
</evidence>
<dbReference type="RefSeq" id="XP_009493245.1">
    <property type="nucleotide sequence ID" value="XM_009494970.1"/>
</dbReference>
<name>A0A058ZDX8_FONAL</name>
<feature type="transmembrane region" description="Helical" evidence="1">
    <location>
        <begin position="64"/>
        <end position="84"/>
    </location>
</feature>
<sequence length="149" mass="16557">MASPLFASSRMTILLLSVLEIIYLIMIAVAAGMEKLNTLTALASVFAALVIIIFIFVTRLNLKLIVVHLLMNTGLFILSLLLILESLGHIELSIAEETYYHIPLMLMFDLTDDEVCIKAMYSTACVLTGLLALSVGVYMATWRKGRRNF</sequence>
<reference evidence="2" key="1">
    <citation type="submission" date="2013-04" db="EMBL/GenBank/DDBJ databases">
        <title>The Genome Sequence of Fonticula alba ATCC 38817.</title>
        <authorList>
            <consortium name="The Broad Institute Genomics Platform"/>
            <person name="Russ C."/>
            <person name="Cuomo C."/>
            <person name="Burger G."/>
            <person name="Gray M.W."/>
            <person name="Holland P.W.H."/>
            <person name="King N."/>
            <person name="Lang F.B.F."/>
            <person name="Roger A.J."/>
            <person name="Ruiz-Trillo I."/>
            <person name="Brown M."/>
            <person name="Walker B."/>
            <person name="Young S."/>
            <person name="Zeng Q."/>
            <person name="Gargeya S."/>
            <person name="Fitzgerald M."/>
            <person name="Haas B."/>
            <person name="Abouelleil A."/>
            <person name="Allen A.W."/>
            <person name="Alvarado L."/>
            <person name="Arachchi H.M."/>
            <person name="Berlin A.M."/>
            <person name="Chapman S.B."/>
            <person name="Gainer-Dewar J."/>
            <person name="Goldberg J."/>
            <person name="Griggs A."/>
            <person name="Gujja S."/>
            <person name="Hansen M."/>
            <person name="Howarth C."/>
            <person name="Imamovic A."/>
            <person name="Ireland A."/>
            <person name="Larimer J."/>
            <person name="McCowan C."/>
            <person name="Murphy C."/>
            <person name="Pearson M."/>
            <person name="Poon T.W."/>
            <person name="Priest M."/>
            <person name="Roberts A."/>
            <person name="Saif S."/>
            <person name="Shea T."/>
            <person name="Sisk P."/>
            <person name="Sykes S."/>
            <person name="Wortman J."/>
            <person name="Nusbaum C."/>
            <person name="Birren B."/>
        </authorList>
    </citation>
    <scope>NUCLEOTIDE SEQUENCE [LARGE SCALE GENOMIC DNA]</scope>
    <source>
        <strain evidence="2">ATCC 38817</strain>
    </source>
</reference>
<feature type="transmembrane region" description="Helical" evidence="1">
    <location>
        <begin position="119"/>
        <end position="140"/>
    </location>
</feature>
<keyword evidence="1" id="KW-1133">Transmembrane helix</keyword>
<gene>
    <name evidence="2" type="ORF">H696_01083</name>
</gene>
<dbReference type="Proteomes" id="UP000030693">
    <property type="component" value="Unassembled WGS sequence"/>
</dbReference>
<evidence type="ECO:0000256" key="1">
    <source>
        <dbReference type="SAM" id="Phobius"/>
    </source>
</evidence>
<evidence type="ECO:0000313" key="2">
    <source>
        <dbReference type="EMBL" id="KCV71667.1"/>
    </source>
</evidence>